<protein>
    <submittedName>
        <fullName evidence="3">Amidohydrolase family protein</fullName>
    </submittedName>
</protein>
<keyword evidence="3" id="KW-0378">Hydrolase</keyword>
<sequence length="430" mass="47156">MKVLFKIQLILLFSTLSLSAQNTYLHCSKIFDSVSAEYKTGEFTIVVQDNKILEVFDGIVTPRDEESKIIDLKAKVVYPGFIDMHVHLDHETSPTRYLDKYQDNKSDQALKSVKFCERTLKAGFTTVRDVGGNGVNIALKNAIDRGDIIGPRVYTSGKILSSTGGHGDPTNGSNADYVGDPGPKYGVVNSVADARKAVRQRYKNGADLVKITATGGVLSQAKNSSNPQFSVEEIKAITETAADYGFHVAAHAHGDLGMQRAILGGVKTIEHGTKMSDQTMEMMKAQDVFLVPTIIAGKYVSEMAKVEGFYPEVIRPKALEIGPEIQNMFARAYKKNVPIAFGTDAGVFSHGENWKEFGYMIEAGMPVNKAIQAATLIPAKILNKENEIGQLKKGFMADIIALDEEPNKTNTNAFNKVTFVMKDGIVYKRK</sequence>
<keyword evidence="4" id="KW-1185">Reference proteome</keyword>
<evidence type="ECO:0000259" key="2">
    <source>
        <dbReference type="Pfam" id="PF01979"/>
    </source>
</evidence>
<dbReference type="InterPro" id="IPR011059">
    <property type="entry name" value="Metal-dep_hydrolase_composite"/>
</dbReference>
<dbReference type="AlphaFoldDB" id="A0A4U5TSI7"/>
<dbReference type="Gene3D" id="2.30.40.10">
    <property type="entry name" value="Urease, subunit C, domain 1"/>
    <property type="match status" value="1"/>
</dbReference>
<dbReference type="SUPFAM" id="SSF51338">
    <property type="entry name" value="Composite domain of metallo-dependent hydrolases"/>
    <property type="match status" value="1"/>
</dbReference>
<feature type="chain" id="PRO_5020476679" evidence="1">
    <location>
        <begin position="21"/>
        <end position="430"/>
    </location>
</feature>
<dbReference type="PANTHER" id="PTHR43135">
    <property type="entry name" value="ALPHA-D-RIBOSE 1-METHYLPHOSPHONATE 5-TRIPHOSPHATE DIPHOSPHATASE"/>
    <property type="match status" value="1"/>
</dbReference>
<reference evidence="3 4" key="1">
    <citation type="submission" date="2019-04" db="EMBL/GenBank/DDBJ databases">
        <title>Psychroflexus halotolerans sp. nov., isolated from a marine solar saltern.</title>
        <authorList>
            <person name="Feng X."/>
        </authorList>
    </citation>
    <scope>NUCLEOTIDE SEQUENCE [LARGE SCALE GENOMIC DNA]</scope>
    <source>
        <strain evidence="3 4">WDS2C27</strain>
    </source>
</reference>
<feature type="signal peptide" evidence="1">
    <location>
        <begin position="1"/>
        <end position="20"/>
    </location>
</feature>
<evidence type="ECO:0000313" key="4">
    <source>
        <dbReference type="Proteomes" id="UP000306552"/>
    </source>
</evidence>
<gene>
    <name evidence="3" type="ORF">FCN74_02345</name>
</gene>
<dbReference type="Gene3D" id="3.20.20.140">
    <property type="entry name" value="Metal-dependent hydrolases"/>
    <property type="match status" value="1"/>
</dbReference>
<dbReference type="InterPro" id="IPR051781">
    <property type="entry name" value="Metallo-dep_Hydrolase"/>
</dbReference>
<dbReference type="Proteomes" id="UP000306552">
    <property type="component" value="Unassembled WGS sequence"/>
</dbReference>
<dbReference type="GO" id="GO:0016810">
    <property type="term" value="F:hydrolase activity, acting on carbon-nitrogen (but not peptide) bonds"/>
    <property type="evidence" value="ECO:0007669"/>
    <property type="project" value="InterPro"/>
</dbReference>
<dbReference type="Pfam" id="PF01979">
    <property type="entry name" value="Amidohydro_1"/>
    <property type="match status" value="1"/>
</dbReference>
<proteinExistence type="predicted"/>
<dbReference type="OrthoDB" id="9797498at2"/>
<accession>A0A4U5TSI7</accession>
<dbReference type="PANTHER" id="PTHR43135:SF3">
    <property type="entry name" value="ALPHA-D-RIBOSE 1-METHYLPHOSPHONATE 5-TRIPHOSPHATE DIPHOSPHATASE"/>
    <property type="match status" value="1"/>
</dbReference>
<dbReference type="CDD" id="cd01299">
    <property type="entry name" value="Met_dep_hydrolase_A"/>
    <property type="match status" value="1"/>
</dbReference>
<dbReference type="SUPFAM" id="SSF51556">
    <property type="entry name" value="Metallo-dependent hydrolases"/>
    <property type="match status" value="1"/>
</dbReference>
<dbReference type="InterPro" id="IPR032466">
    <property type="entry name" value="Metal_Hydrolase"/>
</dbReference>
<dbReference type="InterPro" id="IPR006680">
    <property type="entry name" value="Amidohydro-rel"/>
</dbReference>
<evidence type="ECO:0000313" key="3">
    <source>
        <dbReference type="EMBL" id="TKS57280.1"/>
    </source>
</evidence>
<evidence type="ECO:0000256" key="1">
    <source>
        <dbReference type="SAM" id="SignalP"/>
    </source>
</evidence>
<name>A0A4U5TSI7_9FLAO</name>
<comment type="caution">
    <text evidence="3">The sequence shown here is derived from an EMBL/GenBank/DDBJ whole genome shotgun (WGS) entry which is preliminary data.</text>
</comment>
<feature type="domain" description="Amidohydrolase-related" evidence="2">
    <location>
        <begin position="76"/>
        <end position="425"/>
    </location>
</feature>
<dbReference type="EMBL" id="SWMU01000001">
    <property type="protein sequence ID" value="TKS57280.1"/>
    <property type="molecule type" value="Genomic_DNA"/>
</dbReference>
<dbReference type="InterPro" id="IPR057744">
    <property type="entry name" value="OTAase-like"/>
</dbReference>
<organism evidence="3 4">
    <name type="scientific">Mesohalobacter halotolerans</name>
    <dbReference type="NCBI Taxonomy" id="1883405"/>
    <lineage>
        <taxon>Bacteria</taxon>
        <taxon>Pseudomonadati</taxon>
        <taxon>Bacteroidota</taxon>
        <taxon>Flavobacteriia</taxon>
        <taxon>Flavobacteriales</taxon>
        <taxon>Flavobacteriaceae</taxon>
        <taxon>Mesohalobacter</taxon>
    </lineage>
</organism>
<keyword evidence="1" id="KW-0732">Signal</keyword>
<dbReference type="RefSeq" id="WP_138930983.1">
    <property type="nucleotide sequence ID" value="NZ_SWMU01000001.1"/>
</dbReference>